<protein>
    <recommendedName>
        <fullName evidence="6">TLC domain-containing protein</fullName>
    </recommendedName>
</protein>
<evidence type="ECO:0000259" key="6">
    <source>
        <dbReference type="PROSITE" id="PS50922"/>
    </source>
</evidence>
<feature type="transmembrane region" description="Helical" evidence="5">
    <location>
        <begin position="146"/>
        <end position="173"/>
    </location>
</feature>
<keyword evidence="4 5" id="KW-0472">Membrane</keyword>
<dbReference type="EMBL" id="MN739677">
    <property type="protein sequence ID" value="QHT20154.1"/>
    <property type="molecule type" value="Genomic_DNA"/>
</dbReference>
<evidence type="ECO:0000256" key="1">
    <source>
        <dbReference type="ARBA" id="ARBA00004141"/>
    </source>
</evidence>
<feature type="transmembrane region" description="Helical" evidence="5">
    <location>
        <begin position="68"/>
        <end position="86"/>
    </location>
</feature>
<evidence type="ECO:0000256" key="5">
    <source>
        <dbReference type="SAM" id="Phobius"/>
    </source>
</evidence>
<name>A0A6C0DU68_9ZZZZ</name>
<dbReference type="InterPro" id="IPR006634">
    <property type="entry name" value="TLC-dom"/>
</dbReference>
<reference evidence="7" key="1">
    <citation type="journal article" date="2020" name="Nature">
        <title>Giant virus diversity and host interactions through global metagenomics.</title>
        <authorList>
            <person name="Schulz F."/>
            <person name="Roux S."/>
            <person name="Paez-Espino D."/>
            <person name="Jungbluth S."/>
            <person name="Walsh D.A."/>
            <person name="Denef V.J."/>
            <person name="McMahon K.D."/>
            <person name="Konstantinidis K.T."/>
            <person name="Eloe-Fadrosh E.A."/>
            <person name="Kyrpides N.C."/>
            <person name="Woyke T."/>
        </authorList>
    </citation>
    <scope>NUCLEOTIDE SEQUENCE</scope>
    <source>
        <strain evidence="7">GVMAG-M-3300023174-60</strain>
    </source>
</reference>
<sequence length="217" mass="26001">MFLISGLFMLSNSLLTYNVLESYSNTYVALDYKDKHETIGHINCFLYQLYIIYLCLSSTTADEYTQASYLFASFMFFDMVHYIFYIRRISSYLHHIITILSIVYVNSEYAQVDTLVIFNHLLILFESTNLPMTISWIGNKFGYKDYILYKIFGTFTFIYWTFIRIIYLSYYIYNTPNFNNQITMLPFLALNLFWFKPLVQMYLKIIFKVTKNNNLKN</sequence>
<keyword evidence="3 5" id="KW-1133">Transmembrane helix</keyword>
<comment type="subcellular location">
    <subcellularLocation>
        <location evidence="1">Membrane</location>
        <topology evidence="1">Multi-pass membrane protein</topology>
    </subcellularLocation>
</comment>
<evidence type="ECO:0000256" key="4">
    <source>
        <dbReference type="ARBA" id="ARBA00023136"/>
    </source>
</evidence>
<dbReference type="GO" id="GO:0016020">
    <property type="term" value="C:membrane"/>
    <property type="evidence" value="ECO:0007669"/>
    <property type="project" value="UniProtKB-SubCell"/>
</dbReference>
<dbReference type="AlphaFoldDB" id="A0A6C0DU68"/>
<accession>A0A6C0DU68</accession>
<evidence type="ECO:0000256" key="2">
    <source>
        <dbReference type="ARBA" id="ARBA00022692"/>
    </source>
</evidence>
<keyword evidence="2 5" id="KW-0812">Transmembrane</keyword>
<feature type="transmembrane region" description="Helical" evidence="5">
    <location>
        <begin position="185"/>
        <end position="207"/>
    </location>
</feature>
<dbReference type="PROSITE" id="PS50922">
    <property type="entry name" value="TLC"/>
    <property type="match status" value="1"/>
</dbReference>
<feature type="transmembrane region" description="Helical" evidence="5">
    <location>
        <begin position="39"/>
        <end position="56"/>
    </location>
</feature>
<proteinExistence type="predicted"/>
<evidence type="ECO:0000313" key="7">
    <source>
        <dbReference type="EMBL" id="QHT20154.1"/>
    </source>
</evidence>
<evidence type="ECO:0000256" key="3">
    <source>
        <dbReference type="ARBA" id="ARBA00022989"/>
    </source>
</evidence>
<organism evidence="7">
    <name type="scientific">viral metagenome</name>
    <dbReference type="NCBI Taxonomy" id="1070528"/>
    <lineage>
        <taxon>unclassified sequences</taxon>
        <taxon>metagenomes</taxon>
        <taxon>organismal metagenomes</taxon>
    </lineage>
</organism>
<feature type="domain" description="TLC" evidence="6">
    <location>
        <begin position="1"/>
        <end position="207"/>
    </location>
</feature>